<dbReference type="SUPFAM" id="SSF50346">
    <property type="entry name" value="PRC-barrel domain"/>
    <property type="match status" value="1"/>
</dbReference>
<dbReference type="Proteomes" id="UP001500782">
    <property type="component" value="Unassembled WGS sequence"/>
</dbReference>
<evidence type="ECO:0000313" key="3">
    <source>
        <dbReference type="Proteomes" id="UP001500782"/>
    </source>
</evidence>
<comment type="caution">
    <text evidence="2">The sequence shown here is derived from an EMBL/GenBank/DDBJ whole genome shotgun (WGS) entry which is preliminary data.</text>
</comment>
<dbReference type="Gene3D" id="2.30.30.240">
    <property type="entry name" value="PRC-barrel domain"/>
    <property type="match status" value="1"/>
</dbReference>
<dbReference type="InterPro" id="IPR014238">
    <property type="entry name" value="Spore_YlmC/YmxH"/>
</dbReference>
<dbReference type="PANTHER" id="PTHR40061">
    <property type="entry name" value="SPORULATION PROTEIN YLMC-RELATED"/>
    <property type="match status" value="1"/>
</dbReference>
<evidence type="ECO:0000259" key="1">
    <source>
        <dbReference type="Pfam" id="PF05239"/>
    </source>
</evidence>
<name>A0ABP3G0N5_9BACI</name>
<dbReference type="EMBL" id="BAAADJ010000022">
    <property type="protein sequence ID" value="GAA0332199.1"/>
    <property type="molecule type" value="Genomic_DNA"/>
</dbReference>
<organism evidence="2 3">
    <name type="scientific">Bacillus carboniphilus</name>
    <dbReference type="NCBI Taxonomy" id="86663"/>
    <lineage>
        <taxon>Bacteria</taxon>
        <taxon>Bacillati</taxon>
        <taxon>Bacillota</taxon>
        <taxon>Bacilli</taxon>
        <taxon>Bacillales</taxon>
        <taxon>Bacillaceae</taxon>
        <taxon>Bacillus</taxon>
    </lineage>
</organism>
<proteinExistence type="predicted"/>
<accession>A0ABP3G0N5</accession>
<evidence type="ECO:0000313" key="2">
    <source>
        <dbReference type="EMBL" id="GAA0332199.1"/>
    </source>
</evidence>
<keyword evidence="3" id="KW-1185">Reference proteome</keyword>
<dbReference type="NCBIfam" id="TIGR02888">
    <property type="entry name" value="spore_YlmC_YmxH"/>
    <property type="match status" value="1"/>
</dbReference>
<gene>
    <name evidence="2" type="ORF">GCM10008967_23560</name>
</gene>
<dbReference type="InterPro" id="IPR011033">
    <property type="entry name" value="PRC_barrel-like_sf"/>
</dbReference>
<dbReference type="RefSeq" id="WP_343799285.1">
    <property type="nucleotide sequence ID" value="NZ_BAAADJ010000022.1"/>
</dbReference>
<dbReference type="InterPro" id="IPR027275">
    <property type="entry name" value="PRC-brl_dom"/>
</dbReference>
<protein>
    <submittedName>
        <fullName evidence="2">YlmC/YmxH family sporulation protein</fullName>
    </submittedName>
</protein>
<reference evidence="3" key="1">
    <citation type="journal article" date="2019" name="Int. J. Syst. Evol. Microbiol.">
        <title>The Global Catalogue of Microorganisms (GCM) 10K type strain sequencing project: providing services to taxonomists for standard genome sequencing and annotation.</title>
        <authorList>
            <consortium name="The Broad Institute Genomics Platform"/>
            <consortium name="The Broad Institute Genome Sequencing Center for Infectious Disease"/>
            <person name="Wu L."/>
            <person name="Ma J."/>
        </authorList>
    </citation>
    <scope>NUCLEOTIDE SEQUENCE [LARGE SCALE GENOMIC DNA]</scope>
    <source>
        <strain evidence="3">JCM 9731</strain>
    </source>
</reference>
<feature type="domain" description="PRC-barrel" evidence="1">
    <location>
        <begin position="1"/>
        <end position="79"/>
    </location>
</feature>
<dbReference type="Pfam" id="PF05239">
    <property type="entry name" value="PRC"/>
    <property type="match status" value="1"/>
</dbReference>
<sequence>MRLSELSGKEIVDVKRAERLGVLGQTDLELNEKGQIIALLIPTGKWFGFKKHAGEIRVPWRHIKKIGTDMIIIDIPEEDTLEETV</sequence>
<dbReference type="PANTHER" id="PTHR40061:SF2">
    <property type="entry name" value="PRC-BARREL DOMAIN-CONTAINING PROTEIN"/>
    <property type="match status" value="1"/>
</dbReference>